<evidence type="ECO:0000313" key="2">
    <source>
        <dbReference type="EMBL" id="KAD3640870.1"/>
    </source>
</evidence>
<feature type="compositionally biased region" description="Polar residues" evidence="1">
    <location>
        <begin position="367"/>
        <end position="396"/>
    </location>
</feature>
<evidence type="ECO:0000313" key="3">
    <source>
        <dbReference type="Proteomes" id="UP000326396"/>
    </source>
</evidence>
<sequence>MVAFHHRPCLLITPPDPCLRSSESNLESQTDLGSSHVEFVQKLVAQNGDVANNPPASVEEERSRCQDEQNGVQPKSISPSRRSPPRGTRGCGQGNRPVRIHGFRSIRREKKVNRYSPLLADLRVREFITETRAMASAQPVSVLEEVAMEEVLPDSTTQNQSDGMEVEPMPTLLDTGALGAKPQNLAAMASMAHSLEPNTDAIMNSKPSSGSPSYADKCKQGNDVAKPQMQMLPQNESCNKGPSDSTQGTSSDGHPNIILVNDNYEVVNRTGSKKQDKGKGKGKGKGKDAYGVMNVKQPTKETTIGGGVNAQASSGAAAMDKPNSGNVVPRPKGKDAAKGGKEVSMESTSEGEGPTAPRVELKEKQTSKGFNFSRAINGNMGKANTSGNKAASPKEQVQTNNRFAVLEEIPKVNPDPDVAVSGGCPTNMEVEMDLGRVLPDSITRGLSGNKDKYARLSDEQKSAIMWYIKVTHAVPQIVANAWSMVELEYFTDQCHRLGNQSVNATHSVLDSKKKAVLNALKSKDKAMKAKDMAKWSVGEWLFFVEQACILKIDMTYAVEDVEEEDNCMCDALGSWIWFGLLKTHWHHSFFGLMVSSSGCWLAGCLNCWKGWWMGEVCAKGCRGGGMLLGVKLKGGLLKGQDVQLVVPRLAAKVDRQRSGSCVQLAYLGLLAPQVGGLRPSSCALLACFGLMRSSIGLCCAMLGTFIECHNLLLAWKIRMGDWFFWRMRDGWLVARGAPQEHGIDGLFCSSKESPMPLQVAYVGAEGVCSGPMMAWPDGTRLRTSHWLGDWLNMWAAWDMDFCCSKKRRSKWALGFHESGLV</sequence>
<feature type="compositionally biased region" description="Polar residues" evidence="1">
    <location>
        <begin position="68"/>
        <end position="77"/>
    </location>
</feature>
<feature type="region of interest" description="Disordered" evidence="1">
    <location>
        <begin position="233"/>
        <end position="257"/>
    </location>
</feature>
<accession>A0A5N6MKT3</accession>
<feature type="region of interest" description="Disordered" evidence="1">
    <location>
        <begin position="199"/>
        <end position="220"/>
    </location>
</feature>
<dbReference type="Proteomes" id="UP000326396">
    <property type="component" value="Linkage Group LG5"/>
</dbReference>
<feature type="region of interest" description="Disordered" evidence="1">
    <location>
        <begin position="269"/>
        <end position="290"/>
    </location>
</feature>
<name>A0A5N6MKT3_9ASTR</name>
<comment type="caution">
    <text evidence="2">The sequence shown here is derived from an EMBL/GenBank/DDBJ whole genome shotgun (WGS) entry which is preliminary data.</text>
</comment>
<gene>
    <name evidence="2" type="ORF">E3N88_30093</name>
</gene>
<reference evidence="2 3" key="1">
    <citation type="submission" date="2019-05" db="EMBL/GenBank/DDBJ databases">
        <title>Mikania micrantha, genome provides insights into the molecular mechanism of rapid growth.</title>
        <authorList>
            <person name="Liu B."/>
        </authorList>
    </citation>
    <scope>NUCLEOTIDE SEQUENCE [LARGE SCALE GENOMIC DNA]</scope>
    <source>
        <strain evidence="2">NLD-2019</strain>
        <tissue evidence="2">Leaf</tissue>
    </source>
</reference>
<feature type="compositionally biased region" description="Polar residues" evidence="1">
    <location>
        <begin position="233"/>
        <end position="253"/>
    </location>
</feature>
<feature type="region of interest" description="Disordered" evidence="1">
    <location>
        <begin position="49"/>
        <end position="98"/>
    </location>
</feature>
<organism evidence="2 3">
    <name type="scientific">Mikania micrantha</name>
    <name type="common">bitter vine</name>
    <dbReference type="NCBI Taxonomy" id="192012"/>
    <lineage>
        <taxon>Eukaryota</taxon>
        <taxon>Viridiplantae</taxon>
        <taxon>Streptophyta</taxon>
        <taxon>Embryophyta</taxon>
        <taxon>Tracheophyta</taxon>
        <taxon>Spermatophyta</taxon>
        <taxon>Magnoliopsida</taxon>
        <taxon>eudicotyledons</taxon>
        <taxon>Gunneridae</taxon>
        <taxon>Pentapetalae</taxon>
        <taxon>asterids</taxon>
        <taxon>campanulids</taxon>
        <taxon>Asterales</taxon>
        <taxon>Asteraceae</taxon>
        <taxon>Asteroideae</taxon>
        <taxon>Heliantheae alliance</taxon>
        <taxon>Eupatorieae</taxon>
        <taxon>Mikania</taxon>
    </lineage>
</organism>
<protein>
    <submittedName>
        <fullName evidence="2">Uncharacterized protein</fullName>
    </submittedName>
</protein>
<dbReference type="AlphaFoldDB" id="A0A5N6MKT3"/>
<feature type="compositionally biased region" description="Polar residues" evidence="1">
    <location>
        <begin position="201"/>
        <end position="212"/>
    </location>
</feature>
<keyword evidence="3" id="KW-1185">Reference proteome</keyword>
<feature type="compositionally biased region" description="Basic and acidic residues" evidence="1">
    <location>
        <begin position="332"/>
        <end position="344"/>
    </location>
</feature>
<proteinExistence type="predicted"/>
<dbReference type="OrthoDB" id="1839335at2759"/>
<dbReference type="EMBL" id="SZYD01000015">
    <property type="protein sequence ID" value="KAD3640870.1"/>
    <property type="molecule type" value="Genomic_DNA"/>
</dbReference>
<evidence type="ECO:0000256" key="1">
    <source>
        <dbReference type="SAM" id="MobiDB-lite"/>
    </source>
</evidence>
<feature type="region of interest" description="Disordered" evidence="1">
    <location>
        <begin position="313"/>
        <end position="396"/>
    </location>
</feature>